<keyword evidence="2" id="KW-1185">Reference proteome</keyword>
<evidence type="ECO:0000313" key="2">
    <source>
        <dbReference type="Proteomes" id="UP000223913"/>
    </source>
</evidence>
<gene>
    <name evidence="1" type="ORF">CRP01_41380</name>
</gene>
<name>A0A2D0MWT4_FLAN2</name>
<proteinExistence type="predicted"/>
<dbReference type="RefSeq" id="WP_099155983.1">
    <property type="nucleotide sequence ID" value="NZ_PDUD01000093.1"/>
</dbReference>
<protein>
    <submittedName>
        <fullName evidence="1">Uncharacterized protein</fullName>
    </submittedName>
</protein>
<dbReference type="Proteomes" id="UP000223913">
    <property type="component" value="Unassembled WGS sequence"/>
</dbReference>
<reference evidence="1 2" key="1">
    <citation type="submission" date="2017-10" db="EMBL/GenBank/DDBJ databases">
        <title>The draft genome sequence of Lewinella nigricans NBRC 102662.</title>
        <authorList>
            <person name="Wang K."/>
        </authorList>
    </citation>
    <scope>NUCLEOTIDE SEQUENCE [LARGE SCALE GENOMIC DNA]</scope>
    <source>
        <strain evidence="1 2">NBRC 102662</strain>
    </source>
</reference>
<organism evidence="1 2">
    <name type="scientific">Flavilitoribacter nigricans (strain ATCC 23147 / DSM 23189 / NBRC 102662 / NCIMB 1420 / SS-2)</name>
    <name type="common">Lewinella nigricans</name>
    <dbReference type="NCBI Taxonomy" id="1122177"/>
    <lineage>
        <taxon>Bacteria</taxon>
        <taxon>Pseudomonadati</taxon>
        <taxon>Bacteroidota</taxon>
        <taxon>Saprospiria</taxon>
        <taxon>Saprospirales</taxon>
        <taxon>Lewinellaceae</taxon>
        <taxon>Flavilitoribacter</taxon>
    </lineage>
</organism>
<dbReference type="AlphaFoldDB" id="A0A2D0MWT4"/>
<comment type="caution">
    <text evidence="1">The sequence shown here is derived from an EMBL/GenBank/DDBJ whole genome shotgun (WGS) entry which is preliminary data.</text>
</comment>
<dbReference type="EMBL" id="PDUD01000093">
    <property type="protein sequence ID" value="PHN00608.1"/>
    <property type="molecule type" value="Genomic_DNA"/>
</dbReference>
<accession>A0A2D0MWT4</accession>
<sequence length="206" mass="24115">MGKPNNFVFDYNGLQFKFSVKNDTKNLKIKFAELEYQDLFDFLRALLDYDFPNDFKSQIVDFLQDLLLEIKEPIVEDDGYGHFKLGDVVVHTIIEDGVKYYKLNDVARACGMMKLSSYTYIPVRENGILRKGLTNKALYVPRSGLKNLFELLRDPEAKEVLSDMFFQPSCTIPSCAYRMYKNFLPQQTSLRHMLYDDWVAWVKLLN</sequence>
<evidence type="ECO:0000313" key="1">
    <source>
        <dbReference type="EMBL" id="PHN00608.1"/>
    </source>
</evidence>